<evidence type="ECO:0000313" key="6">
    <source>
        <dbReference type="EMBL" id="TGK17263.1"/>
    </source>
</evidence>
<keyword evidence="7" id="KW-1185">Reference proteome</keyword>
<protein>
    <submittedName>
        <fullName evidence="6">Dehydrogenase</fullName>
    </submittedName>
</protein>
<dbReference type="InterPro" id="IPR029752">
    <property type="entry name" value="D-isomer_DH_CS1"/>
</dbReference>
<dbReference type="GO" id="GO:0030267">
    <property type="term" value="F:glyoxylate reductase (NADPH) activity"/>
    <property type="evidence" value="ECO:0007669"/>
    <property type="project" value="TreeGrafter"/>
</dbReference>
<dbReference type="PROSITE" id="PS00671">
    <property type="entry name" value="D_2_HYDROXYACID_DH_3"/>
    <property type="match status" value="1"/>
</dbReference>
<dbReference type="GO" id="GO:0016618">
    <property type="term" value="F:hydroxypyruvate reductase [NAD(P)H] activity"/>
    <property type="evidence" value="ECO:0007669"/>
    <property type="project" value="TreeGrafter"/>
</dbReference>
<dbReference type="Pfam" id="PF02826">
    <property type="entry name" value="2-Hacid_dh_C"/>
    <property type="match status" value="1"/>
</dbReference>
<dbReference type="GO" id="GO:0005829">
    <property type="term" value="C:cytosol"/>
    <property type="evidence" value="ECO:0007669"/>
    <property type="project" value="TreeGrafter"/>
</dbReference>
<dbReference type="PANTHER" id="PTHR10996:SF283">
    <property type="entry name" value="GLYOXYLATE_HYDROXYPYRUVATE REDUCTASE B"/>
    <property type="match status" value="1"/>
</dbReference>
<evidence type="ECO:0000313" key="7">
    <source>
        <dbReference type="Proteomes" id="UP000297855"/>
    </source>
</evidence>
<dbReference type="InterPro" id="IPR050223">
    <property type="entry name" value="D-isomer_2-hydroxyacid_DH"/>
</dbReference>
<sequence length="320" mass="34841">MAKIFVSTFPFCRFDQEPLRILKEAGHEIFINPKSRKLSPTEVAELASDCNGIVAGTEDLLPLVETSEALRIIARVGVGLDSVPLELCKSKGIKVAYTPDAVTPAVAELVFGLMLDLLRKITPADKELRSGGWSRPYGKRLANSTVGIVGLGRIGFTLAKMLIGFGVRFILIHDISDVSEKIRDLRKSGGSVSEVSKQELLSESDLITLHVPKDPSTVGLISSPEFERMKSSSYLINTARGGIVDEKALYSVLKEGRIAGAAIDVFEEEPYRGPLATLDNVLLTQHMGSCSEDCRADMEREACEDIVRFFSGQALRSPVS</sequence>
<dbReference type="InterPro" id="IPR036291">
    <property type="entry name" value="NAD(P)-bd_dom_sf"/>
</dbReference>
<gene>
    <name evidence="6" type="ORF">EHO61_12685</name>
</gene>
<evidence type="ECO:0000259" key="4">
    <source>
        <dbReference type="Pfam" id="PF00389"/>
    </source>
</evidence>
<accession>A0A4R9GNW6</accession>
<dbReference type="PROSITE" id="PS00065">
    <property type="entry name" value="D_2_HYDROXYACID_DH_1"/>
    <property type="match status" value="1"/>
</dbReference>
<evidence type="ECO:0000256" key="3">
    <source>
        <dbReference type="RuleBase" id="RU003719"/>
    </source>
</evidence>
<evidence type="ECO:0000256" key="2">
    <source>
        <dbReference type="ARBA" id="ARBA00023002"/>
    </source>
</evidence>
<dbReference type="OrthoDB" id="9805416at2"/>
<dbReference type="RefSeq" id="WP_135813952.1">
    <property type="nucleotide sequence ID" value="NZ_RQEV01000012.1"/>
</dbReference>
<dbReference type="Proteomes" id="UP000297855">
    <property type="component" value="Unassembled WGS sequence"/>
</dbReference>
<comment type="caution">
    <text evidence="6">The sequence shown here is derived from an EMBL/GenBank/DDBJ whole genome shotgun (WGS) entry which is preliminary data.</text>
</comment>
<organism evidence="6 7">
    <name type="scientific">Leptospira fluminis</name>
    <dbReference type="NCBI Taxonomy" id="2484979"/>
    <lineage>
        <taxon>Bacteria</taxon>
        <taxon>Pseudomonadati</taxon>
        <taxon>Spirochaetota</taxon>
        <taxon>Spirochaetia</taxon>
        <taxon>Leptospirales</taxon>
        <taxon>Leptospiraceae</taxon>
        <taxon>Leptospira</taxon>
    </lineage>
</organism>
<evidence type="ECO:0000259" key="5">
    <source>
        <dbReference type="Pfam" id="PF02826"/>
    </source>
</evidence>
<name>A0A4R9GNW6_9LEPT</name>
<keyword evidence="2 3" id="KW-0560">Oxidoreductase</keyword>
<dbReference type="Pfam" id="PF00389">
    <property type="entry name" value="2-Hacid_dh"/>
    <property type="match status" value="1"/>
</dbReference>
<evidence type="ECO:0000256" key="1">
    <source>
        <dbReference type="ARBA" id="ARBA00005854"/>
    </source>
</evidence>
<dbReference type="PANTHER" id="PTHR10996">
    <property type="entry name" value="2-HYDROXYACID DEHYDROGENASE-RELATED"/>
    <property type="match status" value="1"/>
</dbReference>
<feature type="domain" description="D-isomer specific 2-hydroxyacid dehydrogenase catalytic" evidence="4">
    <location>
        <begin position="15"/>
        <end position="319"/>
    </location>
</feature>
<dbReference type="Gene3D" id="3.40.50.720">
    <property type="entry name" value="NAD(P)-binding Rossmann-like Domain"/>
    <property type="match status" value="2"/>
</dbReference>
<dbReference type="InterPro" id="IPR029753">
    <property type="entry name" value="D-isomer_DH_CS"/>
</dbReference>
<dbReference type="CDD" id="cd12172">
    <property type="entry name" value="PGDH_like_2"/>
    <property type="match status" value="1"/>
</dbReference>
<dbReference type="AlphaFoldDB" id="A0A4R9GNW6"/>
<dbReference type="SUPFAM" id="SSF52283">
    <property type="entry name" value="Formate/glycerate dehydrogenase catalytic domain-like"/>
    <property type="match status" value="1"/>
</dbReference>
<comment type="similarity">
    <text evidence="1 3">Belongs to the D-isomer specific 2-hydroxyacid dehydrogenase family.</text>
</comment>
<dbReference type="InterPro" id="IPR006139">
    <property type="entry name" value="D-isomer_2_OHA_DH_cat_dom"/>
</dbReference>
<dbReference type="EMBL" id="RQEV01000012">
    <property type="protein sequence ID" value="TGK17263.1"/>
    <property type="molecule type" value="Genomic_DNA"/>
</dbReference>
<dbReference type="InterPro" id="IPR006140">
    <property type="entry name" value="D-isomer_DH_NAD-bd"/>
</dbReference>
<dbReference type="SUPFAM" id="SSF51735">
    <property type="entry name" value="NAD(P)-binding Rossmann-fold domains"/>
    <property type="match status" value="1"/>
</dbReference>
<proteinExistence type="inferred from homology"/>
<feature type="domain" description="D-isomer specific 2-hydroxyacid dehydrogenase NAD-binding" evidence="5">
    <location>
        <begin position="111"/>
        <end position="288"/>
    </location>
</feature>
<dbReference type="GO" id="GO:0051287">
    <property type="term" value="F:NAD binding"/>
    <property type="evidence" value="ECO:0007669"/>
    <property type="project" value="InterPro"/>
</dbReference>
<reference evidence="6" key="1">
    <citation type="journal article" date="2019" name="PLoS Negl. Trop. Dis.">
        <title>Revisiting the worldwide diversity of Leptospira species in the environment.</title>
        <authorList>
            <person name="Vincent A.T."/>
            <person name="Schiettekatte O."/>
            <person name="Bourhy P."/>
            <person name="Veyrier F.J."/>
            <person name="Picardeau M."/>
        </authorList>
    </citation>
    <scope>NUCLEOTIDE SEQUENCE [LARGE SCALE GENOMIC DNA]</scope>
    <source>
        <strain evidence="6">SCS5</strain>
    </source>
</reference>